<reference evidence="1 2" key="2">
    <citation type="submission" date="2011-04" db="EMBL/GenBank/DDBJ databases">
        <title>Complete sequence of chromosome of Alicycliphilus denitrificans K601.</title>
        <authorList>
            <consortium name="US DOE Joint Genome Institute"/>
            <person name="Lucas S."/>
            <person name="Han J."/>
            <person name="Lapidus A."/>
            <person name="Cheng J.-F."/>
            <person name="Goodwin L."/>
            <person name="Pitluck S."/>
            <person name="Peters L."/>
            <person name="Zeytun A."/>
            <person name="Detter J.C."/>
            <person name="Han C."/>
            <person name="Tapia R."/>
            <person name="Land M."/>
            <person name="Hauser L."/>
            <person name="Kyrpides N."/>
            <person name="Ivanova N."/>
            <person name="Mikhailova N."/>
            <person name="Pagani I."/>
            <person name="Oosterkamp M."/>
            <person name="Pieper D."/>
            <person name="van Berkel W."/>
            <person name="Langenhoff A."/>
            <person name="Smidt H."/>
            <person name="Stams A."/>
            <person name="Woyke T."/>
        </authorList>
    </citation>
    <scope>NUCLEOTIDE SEQUENCE [LARGE SCALE GENOMIC DNA]</scope>
    <source>
        <strain evidence="2">DSM 14773 / CIP 107495 / K601</strain>
    </source>
</reference>
<evidence type="ECO:0000313" key="2">
    <source>
        <dbReference type="Proteomes" id="UP000007938"/>
    </source>
</evidence>
<proteinExistence type="predicted"/>
<dbReference type="Proteomes" id="UP000007938">
    <property type="component" value="Chromosome"/>
</dbReference>
<sequence>MGIALFALSSLCQPLRRIAGSMRPRPAQAAHHGLPGHAHAIYPAGARASNDPQCAAISGHGVPPATAASAARAPAPASRPLRVILNRHEGTACRLVISGRMADVCAELDRLVLH</sequence>
<dbReference type="RefSeq" id="WP_013722432.1">
    <property type="nucleotide sequence ID" value="NC_015422.1"/>
</dbReference>
<accession>F4G524</accession>
<dbReference type="AlphaFoldDB" id="F4G524"/>
<reference evidence="1 2" key="1">
    <citation type="journal article" date="2011" name="J. Bacteriol.">
        <title>Genome Sequences of Alicycliphilus denitrificans Strains BC and K601T.</title>
        <authorList>
            <person name="Oosterkamp M.J."/>
            <person name="Veuskens T."/>
            <person name="Plugge C.M."/>
            <person name="Langenhoff A.A."/>
            <person name="Gerritse J."/>
            <person name="van Berkel W.J."/>
            <person name="Pieper D.H."/>
            <person name="Junca H."/>
            <person name="Goodwin L.A."/>
            <person name="Daligault H.E."/>
            <person name="Bruce D.C."/>
            <person name="Detter J.C."/>
            <person name="Tapia R."/>
            <person name="Han C.S."/>
            <person name="Land M.L."/>
            <person name="Hauser L.J."/>
            <person name="Smidt H."/>
            <person name="Stams A.J."/>
        </authorList>
    </citation>
    <scope>NUCLEOTIDE SEQUENCE [LARGE SCALE GENOMIC DNA]</scope>
    <source>
        <strain evidence="2">DSM 14773 / CIP 107495 / K601</strain>
    </source>
</reference>
<name>F4G524_ALIDK</name>
<dbReference type="KEGG" id="adk:Alide2_2950"/>
<evidence type="ECO:0000313" key="1">
    <source>
        <dbReference type="EMBL" id="AEB85297.1"/>
    </source>
</evidence>
<keyword evidence="2" id="KW-1185">Reference proteome</keyword>
<dbReference type="HOGENOM" id="CLU_2115826_0_0_4"/>
<dbReference type="OrthoDB" id="8907515at2"/>
<protein>
    <submittedName>
        <fullName evidence="1">Uncharacterized protein</fullName>
    </submittedName>
</protein>
<gene>
    <name evidence="1" type="ordered locus">Alide2_2950</name>
</gene>
<organism evidence="1 2">
    <name type="scientific">Alicycliphilus denitrificans (strain DSM 14773 / CIP 107495 / K601)</name>
    <dbReference type="NCBI Taxonomy" id="596154"/>
    <lineage>
        <taxon>Bacteria</taxon>
        <taxon>Pseudomonadati</taxon>
        <taxon>Pseudomonadota</taxon>
        <taxon>Betaproteobacteria</taxon>
        <taxon>Burkholderiales</taxon>
        <taxon>Comamonadaceae</taxon>
        <taxon>Alicycliphilus</taxon>
    </lineage>
</organism>
<dbReference type="EMBL" id="CP002657">
    <property type="protein sequence ID" value="AEB85297.1"/>
    <property type="molecule type" value="Genomic_DNA"/>
</dbReference>